<evidence type="ECO:0000313" key="1">
    <source>
        <dbReference type="EMBL" id="QQP37352.1"/>
    </source>
</evidence>
<proteinExistence type="predicted"/>
<accession>A0A7T8GT92</accession>
<protein>
    <submittedName>
        <fullName evidence="1">Uncharacterized protein</fullName>
    </submittedName>
</protein>
<keyword evidence="2" id="KW-1185">Reference proteome</keyword>
<dbReference type="EMBL" id="CP045901">
    <property type="protein sequence ID" value="QQP37352.1"/>
    <property type="molecule type" value="Genomic_DNA"/>
</dbReference>
<dbReference type="Proteomes" id="UP000595437">
    <property type="component" value="Chromosome 12"/>
</dbReference>
<evidence type="ECO:0000313" key="2">
    <source>
        <dbReference type="Proteomes" id="UP000595437"/>
    </source>
</evidence>
<gene>
    <name evidence="1" type="ORF">FKW44_017585</name>
</gene>
<organism evidence="1 2">
    <name type="scientific">Caligus rogercresseyi</name>
    <name type="common">Sea louse</name>
    <dbReference type="NCBI Taxonomy" id="217165"/>
    <lineage>
        <taxon>Eukaryota</taxon>
        <taxon>Metazoa</taxon>
        <taxon>Ecdysozoa</taxon>
        <taxon>Arthropoda</taxon>
        <taxon>Crustacea</taxon>
        <taxon>Multicrustacea</taxon>
        <taxon>Hexanauplia</taxon>
        <taxon>Copepoda</taxon>
        <taxon>Siphonostomatoida</taxon>
        <taxon>Caligidae</taxon>
        <taxon>Caligus</taxon>
    </lineage>
</organism>
<reference evidence="2" key="1">
    <citation type="submission" date="2021-01" db="EMBL/GenBank/DDBJ databases">
        <title>Caligus Genome Assembly.</title>
        <authorList>
            <person name="Gallardo-Escarate C."/>
        </authorList>
    </citation>
    <scope>NUCLEOTIDE SEQUENCE [LARGE SCALE GENOMIC DNA]</scope>
</reference>
<dbReference type="AlphaFoldDB" id="A0A7T8GT92"/>
<sequence length="54" mass="5766">MRALAVTTRLDIDISETFGIALTRELTSLGSPGTKARRIVSGSFSIPAIFASLR</sequence>
<name>A0A7T8GT92_CALRO</name>